<comment type="caution">
    <text evidence="5">The sequence shown here is derived from an EMBL/GenBank/DDBJ whole genome shotgun (WGS) entry which is preliminary data.</text>
</comment>
<reference evidence="5" key="1">
    <citation type="submission" date="2021-10" db="EMBL/GenBank/DDBJ databases">
        <title>Tropical sea cucumber genome reveals ecological adaptation and Cuvierian tubules defense mechanism.</title>
        <authorList>
            <person name="Chen T."/>
        </authorList>
    </citation>
    <scope>NUCLEOTIDE SEQUENCE</scope>
    <source>
        <strain evidence="5">Nanhai2018</strain>
        <tissue evidence="5">Muscle</tissue>
    </source>
</reference>
<dbReference type="SMART" id="SM00409">
    <property type="entry name" value="IG"/>
    <property type="match status" value="1"/>
</dbReference>
<dbReference type="InterPro" id="IPR003599">
    <property type="entry name" value="Ig_sub"/>
</dbReference>
<protein>
    <recommendedName>
        <fullName evidence="4">Ig-like domain-containing protein</fullName>
    </recommendedName>
</protein>
<feature type="domain" description="Ig-like" evidence="4">
    <location>
        <begin position="9"/>
        <end position="125"/>
    </location>
</feature>
<feature type="compositionally biased region" description="Basic and acidic residues" evidence="1">
    <location>
        <begin position="313"/>
        <end position="325"/>
    </location>
</feature>
<evidence type="ECO:0000313" key="6">
    <source>
        <dbReference type="Proteomes" id="UP001152320"/>
    </source>
</evidence>
<keyword evidence="2" id="KW-0472">Membrane</keyword>
<feature type="compositionally biased region" description="Basic and acidic residues" evidence="1">
    <location>
        <begin position="605"/>
        <end position="615"/>
    </location>
</feature>
<keyword evidence="3" id="KW-0732">Signal</keyword>
<dbReference type="InterPro" id="IPR013783">
    <property type="entry name" value="Ig-like_fold"/>
</dbReference>
<dbReference type="EMBL" id="JAIZAY010000010">
    <property type="protein sequence ID" value="KAJ8035437.1"/>
    <property type="molecule type" value="Genomic_DNA"/>
</dbReference>
<dbReference type="OrthoDB" id="120976at2759"/>
<evidence type="ECO:0000256" key="2">
    <source>
        <dbReference type="SAM" id="Phobius"/>
    </source>
</evidence>
<organism evidence="5 6">
    <name type="scientific">Holothuria leucospilota</name>
    <name type="common">Black long sea cucumber</name>
    <name type="synonym">Mertensiothuria leucospilota</name>
    <dbReference type="NCBI Taxonomy" id="206669"/>
    <lineage>
        <taxon>Eukaryota</taxon>
        <taxon>Metazoa</taxon>
        <taxon>Echinodermata</taxon>
        <taxon>Eleutherozoa</taxon>
        <taxon>Echinozoa</taxon>
        <taxon>Holothuroidea</taxon>
        <taxon>Aspidochirotacea</taxon>
        <taxon>Aspidochirotida</taxon>
        <taxon>Holothuriidae</taxon>
        <taxon>Holothuria</taxon>
    </lineage>
</organism>
<gene>
    <name evidence="5" type="ORF">HOLleu_22663</name>
</gene>
<dbReference type="InterPro" id="IPR027417">
    <property type="entry name" value="P-loop_NTPase"/>
</dbReference>
<evidence type="ECO:0000259" key="4">
    <source>
        <dbReference type="PROSITE" id="PS50835"/>
    </source>
</evidence>
<keyword evidence="6" id="KW-1185">Reference proteome</keyword>
<dbReference type="SUPFAM" id="SSF52540">
    <property type="entry name" value="P-loop containing nucleoside triphosphate hydrolases"/>
    <property type="match status" value="1"/>
</dbReference>
<feature type="signal peptide" evidence="3">
    <location>
        <begin position="1"/>
        <end position="27"/>
    </location>
</feature>
<dbReference type="Pfam" id="PF05729">
    <property type="entry name" value="NACHT"/>
    <property type="match status" value="1"/>
</dbReference>
<sequence>MTQMSGHQPSHECRFFILFTLTFQCLCEVNCPSTVRIEEGDDAVITCTSKTPFVDVYWFTGPTSSTDPILWLQNGKKGGTQYGNTHYDVTLRGQMVIKSANVDNAATYTIVAYFEDGTSEQANVTVIITSKPTPSCLEISNCLGCEGCSLNISEPGFLSCSKNEVRPQLQVDWRIESRDRIEFTHHQPIAIYDDESDSWNVSAKIAYEVKGCGGSAVLRCFVQNQDQSTNGSVNTIRLFTEPCIIENDLDQQEPAVVAIICFAVIIPIVIITVIVAGILFIVYYQKKKKQNRRKRERGKENYETGVALLPPNDDTRECVPDKKSDTQVNPKPKKVKSYPEDREKKRSILVLELKRHYKTYFDKILLPEKHPTAAARLYTHSQCLVTRVTREDEIDEPESHTTDELPNLDCIKKASLIRLFGKAGYGKTTFAHHLLRQWVAEDAHETIMIFLDMKTLDMEDDFLDCVMKVVSNQSNFSRTDVDSILLEYPFLVLLDGCNEMTMATKQNEVTEGIKKPSNSGAVSLDSSMEKMLKDGLKIKDFYSGYVNWKYPDLRMCMMARDTIQKKPLPPSPSVTIKLLGFSSQQTDKYIDNFCGQWIESNSREGRSLARDENSKESNNGDTPVAENAEDFKEHHFARKVKFQLNEILGETGILHEFGKIPLLLTAVTYTVAHDITNNDNMKQQSEDRKISLTAGLENVQPQETKLPALLGRIVKFLESKYSDDNGKISEKLAAIALHNKTQIYPYEVRDKWETALGIDKMETALSAGFLEEDNILTNRSVISVIKFSHDVFADYFAASYFPVEKKGLDTLTALIKDNKDDKENMIFQHLCARNHPLIYKLLEYFAEHKMINNFINCLYEVEYPDKLELFRARIQNWKEQKNIIIRHTNFYYQKTLKNFLNLCTQWKIKLKTLTLEGFPVSFLVSLTLPHLKQLEISHTDLSKNGDFEHITAWLTQQSISSLCKFIDCSMLDTLSEQSLRHIADPKCCHIERVNNNQVTKPNVKALRWKGKGGE</sequence>
<dbReference type="SUPFAM" id="SSF48726">
    <property type="entry name" value="Immunoglobulin"/>
    <property type="match status" value="1"/>
</dbReference>
<feature type="chain" id="PRO_5040217117" description="Ig-like domain-containing protein" evidence="3">
    <location>
        <begin position="28"/>
        <end position="1014"/>
    </location>
</feature>
<feature type="transmembrane region" description="Helical" evidence="2">
    <location>
        <begin position="255"/>
        <end position="284"/>
    </location>
</feature>
<dbReference type="Proteomes" id="UP001152320">
    <property type="component" value="Chromosome 10"/>
</dbReference>
<proteinExistence type="predicted"/>
<dbReference type="AlphaFoldDB" id="A0A9Q1BZ66"/>
<keyword evidence="2" id="KW-0812">Transmembrane</keyword>
<name>A0A9Q1BZ66_HOLLE</name>
<dbReference type="InterPro" id="IPR007110">
    <property type="entry name" value="Ig-like_dom"/>
</dbReference>
<dbReference type="Gene3D" id="3.40.50.300">
    <property type="entry name" value="P-loop containing nucleotide triphosphate hydrolases"/>
    <property type="match status" value="1"/>
</dbReference>
<accession>A0A9Q1BZ66</accession>
<keyword evidence="2" id="KW-1133">Transmembrane helix</keyword>
<dbReference type="InterPro" id="IPR007111">
    <property type="entry name" value="NACHT_NTPase"/>
</dbReference>
<evidence type="ECO:0000256" key="1">
    <source>
        <dbReference type="SAM" id="MobiDB-lite"/>
    </source>
</evidence>
<feature type="region of interest" description="Disordered" evidence="1">
    <location>
        <begin position="292"/>
        <end position="341"/>
    </location>
</feature>
<dbReference type="InterPro" id="IPR036179">
    <property type="entry name" value="Ig-like_dom_sf"/>
</dbReference>
<feature type="region of interest" description="Disordered" evidence="1">
    <location>
        <begin position="605"/>
        <end position="625"/>
    </location>
</feature>
<dbReference type="Gene3D" id="2.60.40.10">
    <property type="entry name" value="Immunoglobulins"/>
    <property type="match status" value="1"/>
</dbReference>
<evidence type="ECO:0000313" key="5">
    <source>
        <dbReference type="EMBL" id="KAJ8035437.1"/>
    </source>
</evidence>
<dbReference type="PROSITE" id="PS50835">
    <property type="entry name" value="IG_LIKE"/>
    <property type="match status" value="1"/>
</dbReference>
<evidence type="ECO:0000256" key="3">
    <source>
        <dbReference type="SAM" id="SignalP"/>
    </source>
</evidence>